<dbReference type="PANTHER" id="PTHR32234">
    <property type="entry name" value="THIOL:DISULFIDE INTERCHANGE PROTEIN DSBD"/>
    <property type="match status" value="1"/>
</dbReference>
<sequence length="170" mass="18988">MMKRFLFLLIAMSIGVAGFSQTQPQKNESAGVKIYNPTANAQADIDAAAAKAKKENKHVFVQVGGNWCVWCIRFHNLVEETPELKNYLNSNFETVLVNYSPENKNEAVLKKLKNPGRFGFPVFLILDGNGEVIHIQNSGYLEEGKGHSAKLITDFLKNWTYKAVNPSLAK</sequence>
<dbReference type="PANTHER" id="PTHR32234:SF0">
    <property type="entry name" value="THIOL:DISULFIDE INTERCHANGE PROTEIN DSBD"/>
    <property type="match status" value="1"/>
</dbReference>
<dbReference type="InterPro" id="IPR013766">
    <property type="entry name" value="Thioredoxin_domain"/>
</dbReference>
<feature type="domain" description="Thioredoxin" evidence="2">
    <location>
        <begin position="24"/>
        <end position="161"/>
    </location>
</feature>
<reference evidence="4" key="1">
    <citation type="submission" date="2017-09" db="EMBL/GenBank/DDBJ databases">
        <authorList>
            <person name="Varghese N."/>
            <person name="Submissions S."/>
        </authorList>
    </citation>
    <scope>NUCLEOTIDE SEQUENCE [LARGE SCALE GENOMIC DNA]</scope>
    <source>
        <strain evidence="4">CGMCC 1.12803</strain>
    </source>
</reference>
<keyword evidence="4" id="KW-1185">Reference proteome</keyword>
<evidence type="ECO:0000313" key="4">
    <source>
        <dbReference type="Proteomes" id="UP000219281"/>
    </source>
</evidence>
<dbReference type="PROSITE" id="PS51352">
    <property type="entry name" value="THIOREDOXIN_2"/>
    <property type="match status" value="1"/>
</dbReference>
<dbReference type="GO" id="GO:0045454">
    <property type="term" value="P:cell redox homeostasis"/>
    <property type="evidence" value="ECO:0007669"/>
    <property type="project" value="TreeGrafter"/>
</dbReference>
<evidence type="ECO:0000313" key="3">
    <source>
        <dbReference type="EMBL" id="SOD19750.1"/>
    </source>
</evidence>
<dbReference type="SUPFAM" id="SSF52833">
    <property type="entry name" value="Thioredoxin-like"/>
    <property type="match status" value="1"/>
</dbReference>
<dbReference type="GO" id="GO:0015035">
    <property type="term" value="F:protein-disulfide reductase activity"/>
    <property type="evidence" value="ECO:0007669"/>
    <property type="project" value="TreeGrafter"/>
</dbReference>
<organism evidence="3 4">
    <name type="scientific">Pedobacter xixiisoli</name>
    <dbReference type="NCBI Taxonomy" id="1476464"/>
    <lineage>
        <taxon>Bacteria</taxon>
        <taxon>Pseudomonadati</taxon>
        <taxon>Bacteroidota</taxon>
        <taxon>Sphingobacteriia</taxon>
        <taxon>Sphingobacteriales</taxon>
        <taxon>Sphingobacteriaceae</taxon>
        <taxon>Pedobacter</taxon>
    </lineage>
</organism>
<feature type="signal peptide" evidence="1">
    <location>
        <begin position="1"/>
        <end position="22"/>
    </location>
</feature>
<accession>A0A286ACW5</accession>
<dbReference type="EMBL" id="OCMT01000004">
    <property type="protein sequence ID" value="SOD19750.1"/>
    <property type="molecule type" value="Genomic_DNA"/>
</dbReference>
<evidence type="ECO:0000256" key="1">
    <source>
        <dbReference type="SAM" id="SignalP"/>
    </source>
</evidence>
<dbReference type="Proteomes" id="UP000219281">
    <property type="component" value="Unassembled WGS sequence"/>
</dbReference>
<name>A0A286ACW5_9SPHI</name>
<dbReference type="InterPro" id="IPR036249">
    <property type="entry name" value="Thioredoxin-like_sf"/>
</dbReference>
<dbReference type="Pfam" id="PF13899">
    <property type="entry name" value="Thioredoxin_7"/>
    <property type="match status" value="1"/>
</dbReference>
<proteinExistence type="predicted"/>
<protein>
    <submittedName>
        <fullName evidence="3">Thioredoxin-like</fullName>
    </submittedName>
</protein>
<keyword evidence="1" id="KW-0732">Signal</keyword>
<evidence type="ECO:0000259" key="2">
    <source>
        <dbReference type="PROSITE" id="PS51352"/>
    </source>
</evidence>
<feature type="chain" id="PRO_5012493283" evidence="1">
    <location>
        <begin position="23"/>
        <end position="170"/>
    </location>
</feature>
<dbReference type="AlphaFoldDB" id="A0A286ACW5"/>
<gene>
    <name evidence="3" type="ORF">SAMN06297358_3455</name>
</gene>
<dbReference type="Gene3D" id="3.40.30.10">
    <property type="entry name" value="Glutaredoxin"/>
    <property type="match status" value="1"/>
</dbReference>